<keyword evidence="10" id="KW-1185">Reference proteome</keyword>
<comment type="subcellular location">
    <subcellularLocation>
        <location evidence="1">Cell membrane</location>
        <topology evidence="1">Multi-pass membrane protein</topology>
    </subcellularLocation>
</comment>
<keyword evidence="4 7" id="KW-0812">Transmembrane</keyword>
<evidence type="ECO:0000256" key="4">
    <source>
        <dbReference type="ARBA" id="ARBA00022692"/>
    </source>
</evidence>
<protein>
    <submittedName>
        <fullName evidence="9">DedA family protein</fullName>
    </submittedName>
</protein>
<feature type="transmembrane region" description="Helical" evidence="7">
    <location>
        <begin position="127"/>
        <end position="146"/>
    </location>
</feature>
<dbReference type="InterPro" id="IPR051311">
    <property type="entry name" value="DedA_domain"/>
</dbReference>
<accession>A0ABV6LIK3</accession>
<dbReference type="RefSeq" id="WP_377344704.1">
    <property type="nucleotide sequence ID" value="NZ_JBHLTP010000002.1"/>
</dbReference>
<evidence type="ECO:0000313" key="9">
    <source>
        <dbReference type="EMBL" id="MFC0522183.1"/>
    </source>
</evidence>
<dbReference type="InterPro" id="IPR032816">
    <property type="entry name" value="VTT_dom"/>
</dbReference>
<evidence type="ECO:0000256" key="7">
    <source>
        <dbReference type="SAM" id="Phobius"/>
    </source>
</evidence>
<gene>
    <name evidence="9" type="ORF">ACFFGV_01085</name>
</gene>
<evidence type="ECO:0000256" key="1">
    <source>
        <dbReference type="ARBA" id="ARBA00004651"/>
    </source>
</evidence>
<keyword evidence="5 7" id="KW-1133">Transmembrane helix</keyword>
<sequence length="205" mass="23008">MLDFIVAFLKELGIFGLLISLAIEASSLPFPGGIVVLAYGYVLKSSAWASFGIAILAGLVYTAFSYIPYYIGRKLDHKVKNWFKTNKIDKAERWFKRCGEWTIALSRPLGLGNYISYFSGLSNVKPVRFGSITFIGIFPWIYAMLLLGKMGNLQSMKQMLSSFQQYVFIGIAIIVLCIIGFKAIQKRRKTTPSPKSYSNTEKPTL</sequence>
<keyword evidence="6 7" id="KW-0472">Membrane</keyword>
<dbReference type="Pfam" id="PF09335">
    <property type="entry name" value="VTT_dom"/>
    <property type="match status" value="1"/>
</dbReference>
<feature type="transmembrane region" description="Helical" evidence="7">
    <location>
        <begin position="12"/>
        <end position="42"/>
    </location>
</feature>
<keyword evidence="3" id="KW-1003">Cell membrane</keyword>
<organism evidence="9 10">
    <name type="scientific">Pontibacillus salicampi</name>
    <dbReference type="NCBI Taxonomy" id="1449801"/>
    <lineage>
        <taxon>Bacteria</taxon>
        <taxon>Bacillati</taxon>
        <taxon>Bacillota</taxon>
        <taxon>Bacilli</taxon>
        <taxon>Bacillales</taxon>
        <taxon>Bacillaceae</taxon>
        <taxon>Pontibacillus</taxon>
    </lineage>
</organism>
<dbReference type="PANTHER" id="PTHR42709:SF6">
    <property type="entry name" value="UNDECAPRENYL PHOSPHATE TRANSPORTER A"/>
    <property type="match status" value="1"/>
</dbReference>
<feature type="transmembrane region" description="Helical" evidence="7">
    <location>
        <begin position="166"/>
        <end position="184"/>
    </location>
</feature>
<name>A0ABV6LIK3_9BACI</name>
<dbReference type="EMBL" id="JBHLTP010000002">
    <property type="protein sequence ID" value="MFC0522183.1"/>
    <property type="molecule type" value="Genomic_DNA"/>
</dbReference>
<reference evidence="9 10" key="1">
    <citation type="submission" date="2024-09" db="EMBL/GenBank/DDBJ databases">
        <authorList>
            <person name="Sun Q."/>
            <person name="Mori K."/>
        </authorList>
    </citation>
    <scope>NUCLEOTIDE SEQUENCE [LARGE SCALE GENOMIC DNA]</scope>
    <source>
        <strain evidence="9 10">NCAIM B.02529</strain>
    </source>
</reference>
<feature type="domain" description="VTT" evidence="8">
    <location>
        <begin position="30"/>
        <end position="149"/>
    </location>
</feature>
<evidence type="ECO:0000259" key="8">
    <source>
        <dbReference type="Pfam" id="PF09335"/>
    </source>
</evidence>
<evidence type="ECO:0000256" key="6">
    <source>
        <dbReference type="ARBA" id="ARBA00023136"/>
    </source>
</evidence>
<feature type="transmembrane region" description="Helical" evidence="7">
    <location>
        <begin position="48"/>
        <end position="71"/>
    </location>
</feature>
<evidence type="ECO:0000256" key="3">
    <source>
        <dbReference type="ARBA" id="ARBA00022475"/>
    </source>
</evidence>
<comment type="similarity">
    <text evidence="2">Belongs to the DedA family.</text>
</comment>
<comment type="caution">
    <text evidence="9">The sequence shown here is derived from an EMBL/GenBank/DDBJ whole genome shotgun (WGS) entry which is preliminary data.</text>
</comment>
<dbReference type="Proteomes" id="UP001589836">
    <property type="component" value="Unassembled WGS sequence"/>
</dbReference>
<evidence type="ECO:0000256" key="5">
    <source>
        <dbReference type="ARBA" id="ARBA00022989"/>
    </source>
</evidence>
<proteinExistence type="inferred from homology"/>
<evidence type="ECO:0000256" key="2">
    <source>
        <dbReference type="ARBA" id="ARBA00010792"/>
    </source>
</evidence>
<dbReference type="PANTHER" id="PTHR42709">
    <property type="entry name" value="ALKALINE PHOSPHATASE LIKE PROTEIN"/>
    <property type="match status" value="1"/>
</dbReference>
<evidence type="ECO:0000313" key="10">
    <source>
        <dbReference type="Proteomes" id="UP001589836"/>
    </source>
</evidence>